<evidence type="ECO:0000256" key="4">
    <source>
        <dbReference type="ARBA" id="ARBA00022989"/>
    </source>
</evidence>
<proteinExistence type="predicted"/>
<name>A0A732D1B7_SALDU</name>
<dbReference type="GO" id="GO:0022904">
    <property type="term" value="P:respiratory electron transport chain"/>
    <property type="evidence" value="ECO:0007669"/>
    <property type="project" value="InterPro"/>
</dbReference>
<accession>A0A732D1B7</accession>
<keyword evidence="2" id="KW-1003">Cell membrane</keyword>
<dbReference type="Gene3D" id="1.20.950.20">
    <property type="entry name" value="Transmembrane di-heme cytochromes, Chain C"/>
    <property type="match status" value="1"/>
</dbReference>
<dbReference type="EMBL" id="DAASCL010000013">
    <property type="protein sequence ID" value="HAE4977394.1"/>
    <property type="molecule type" value="Genomic_DNA"/>
</dbReference>
<evidence type="ECO:0000256" key="5">
    <source>
        <dbReference type="ARBA" id="ARBA00023136"/>
    </source>
</evidence>
<gene>
    <name evidence="8" type="ORF">G4G51_001937</name>
</gene>
<reference evidence="8" key="1">
    <citation type="journal article" date="2018" name="Genome Biol.">
        <title>SKESA: strategic k-mer extension for scrupulous assemblies.</title>
        <authorList>
            <person name="Souvorov A."/>
            <person name="Agarwala R."/>
            <person name="Lipman D.J."/>
        </authorList>
    </citation>
    <scope>NUCLEOTIDE SEQUENCE</scope>
    <source>
        <strain evidence="8">10-1049</strain>
    </source>
</reference>
<evidence type="ECO:0000256" key="6">
    <source>
        <dbReference type="SAM" id="Phobius"/>
    </source>
</evidence>
<dbReference type="InterPro" id="IPR016174">
    <property type="entry name" value="Di-haem_cyt_TM"/>
</dbReference>
<evidence type="ECO:0000313" key="8">
    <source>
        <dbReference type="EMBL" id="HAE4977394.1"/>
    </source>
</evidence>
<keyword evidence="4 6" id="KW-1133">Transmembrane helix</keyword>
<keyword evidence="3 6" id="KW-0812">Transmembrane</keyword>
<keyword evidence="5 6" id="KW-0472">Membrane</keyword>
<feature type="transmembrane region" description="Helical" evidence="6">
    <location>
        <begin position="111"/>
        <end position="139"/>
    </location>
</feature>
<dbReference type="InterPro" id="IPR011577">
    <property type="entry name" value="Cyt_b561_bac/Ni-Hgenase"/>
</dbReference>
<feature type="transmembrane region" description="Helical" evidence="6">
    <location>
        <begin position="20"/>
        <end position="39"/>
    </location>
</feature>
<dbReference type="Pfam" id="PF01292">
    <property type="entry name" value="Ni_hydr_CYTB"/>
    <property type="match status" value="1"/>
</dbReference>
<dbReference type="AlphaFoldDB" id="A0A732D1B7"/>
<evidence type="ECO:0000256" key="3">
    <source>
        <dbReference type="ARBA" id="ARBA00022692"/>
    </source>
</evidence>
<protein>
    <submittedName>
        <fullName evidence="8">Cytochrome b/b6 domain-containing protein</fullName>
    </submittedName>
</protein>
<sequence length="190" mass="21310">MLKKLWFQLPHREFPGFRLLHIVIAALILFQIINSNLISSDALGQTGISNIMTWLHIFSGTGLIVLGIVMLVWMLVRRGGRYYFCWLFMDFRGIKQDIFTLRQFRLPDAHAGGIAATIQGLGVLALLAVALSGALWFLLDYFAVTTSLNTEQIISLHKFLTGFIEAYFFAHGAMGLLHMALSYSVAARSE</sequence>
<comment type="subcellular location">
    <subcellularLocation>
        <location evidence="1">Cell membrane</location>
        <topology evidence="1">Multi-pass membrane protein</topology>
    </subcellularLocation>
</comment>
<evidence type="ECO:0000256" key="1">
    <source>
        <dbReference type="ARBA" id="ARBA00004651"/>
    </source>
</evidence>
<dbReference type="GO" id="GO:0005886">
    <property type="term" value="C:plasma membrane"/>
    <property type="evidence" value="ECO:0007669"/>
    <property type="project" value="UniProtKB-SubCell"/>
</dbReference>
<comment type="caution">
    <text evidence="8">The sequence shown here is derived from an EMBL/GenBank/DDBJ whole genome shotgun (WGS) entry which is preliminary data.</text>
</comment>
<dbReference type="GO" id="GO:0009055">
    <property type="term" value="F:electron transfer activity"/>
    <property type="evidence" value="ECO:0007669"/>
    <property type="project" value="InterPro"/>
</dbReference>
<reference evidence="8" key="2">
    <citation type="submission" date="2018-07" db="EMBL/GenBank/DDBJ databases">
        <authorList>
            <consortium name="NCBI Pathogen Detection Project"/>
        </authorList>
    </citation>
    <scope>NUCLEOTIDE SEQUENCE</scope>
    <source>
        <strain evidence="8">10-1049</strain>
    </source>
</reference>
<feature type="transmembrane region" description="Helical" evidence="6">
    <location>
        <begin position="51"/>
        <end position="76"/>
    </location>
</feature>
<organism evidence="8">
    <name type="scientific">Salmonella dublin</name>
    <dbReference type="NCBI Taxonomy" id="98360"/>
    <lineage>
        <taxon>Bacteria</taxon>
        <taxon>Pseudomonadati</taxon>
        <taxon>Pseudomonadota</taxon>
        <taxon>Gammaproteobacteria</taxon>
        <taxon>Enterobacterales</taxon>
        <taxon>Enterobacteriaceae</taxon>
        <taxon>Salmonella</taxon>
    </lineage>
</organism>
<feature type="domain" description="Cytochrome b561 bacterial/Ni-hydrogenase" evidence="7">
    <location>
        <begin position="16"/>
        <end position="180"/>
    </location>
</feature>
<dbReference type="SUPFAM" id="SSF81342">
    <property type="entry name" value="Transmembrane di-heme cytochromes"/>
    <property type="match status" value="1"/>
</dbReference>
<evidence type="ECO:0000259" key="7">
    <source>
        <dbReference type="Pfam" id="PF01292"/>
    </source>
</evidence>
<evidence type="ECO:0000256" key="2">
    <source>
        <dbReference type="ARBA" id="ARBA00022475"/>
    </source>
</evidence>
<feature type="transmembrane region" description="Helical" evidence="6">
    <location>
        <begin position="159"/>
        <end position="181"/>
    </location>
</feature>